<proteinExistence type="predicted"/>
<sequence>MPSSVEQNTGFVPSTQHANDIVVPYNRLIVAVDFGTTYSSVSWVPINANVPSDTTLRRDIRLISRYPEYPDHRANDGMHNEVPTEVIYPLDPHFRDRDALIRSRDDLEFRLAEGNNHDSDGDSVDNDLALLKALRDEE</sequence>
<comment type="caution">
    <text evidence="1">The sequence shown here is derived from an EMBL/GenBank/DDBJ whole genome shotgun (WGS) entry which is preliminary data.</text>
</comment>
<organism evidence="1 2">
    <name type="scientific">Gibberella intermedia</name>
    <name type="common">Bulb rot disease fungus</name>
    <name type="synonym">Fusarium proliferatum</name>
    <dbReference type="NCBI Taxonomy" id="948311"/>
    <lineage>
        <taxon>Eukaryota</taxon>
        <taxon>Fungi</taxon>
        <taxon>Dikarya</taxon>
        <taxon>Ascomycota</taxon>
        <taxon>Pezizomycotina</taxon>
        <taxon>Sordariomycetes</taxon>
        <taxon>Hypocreomycetidae</taxon>
        <taxon>Hypocreales</taxon>
        <taxon>Nectriaceae</taxon>
        <taxon>Fusarium</taxon>
        <taxon>Fusarium fujikuroi species complex</taxon>
    </lineage>
</organism>
<dbReference type="AlphaFoldDB" id="A0A365MKD6"/>
<name>A0A365MKD6_GIBIN</name>
<dbReference type="Proteomes" id="UP000251714">
    <property type="component" value="Unassembled WGS sequence"/>
</dbReference>
<evidence type="ECO:0000313" key="2">
    <source>
        <dbReference type="Proteomes" id="UP000251714"/>
    </source>
</evidence>
<evidence type="ECO:0000313" key="1">
    <source>
        <dbReference type="EMBL" id="RBA09010.1"/>
    </source>
</evidence>
<protein>
    <submittedName>
        <fullName evidence="1">Uncharacterized protein</fullName>
    </submittedName>
</protein>
<dbReference type="EMBL" id="PKMI01000094">
    <property type="protein sequence ID" value="RBA09010.1"/>
    <property type="molecule type" value="Genomic_DNA"/>
</dbReference>
<accession>A0A365MKD6</accession>
<reference evidence="1 2" key="1">
    <citation type="submission" date="2017-12" db="EMBL/GenBank/DDBJ databases">
        <title>Genome sequence of the mycotoxigenic crop pathogen Fusarium proliferatum, strain ITEM 2341 from Date Palm.</title>
        <authorList>
            <person name="Almiman B.F."/>
            <person name="Shittu T.A."/>
            <person name="Muthumeenakshi S."/>
            <person name="Baroncelli R."/>
            <person name="Sreenivasaprasada S."/>
        </authorList>
    </citation>
    <scope>NUCLEOTIDE SEQUENCE [LARGE SCALE GENOMIC DNA]</scope>
    <source>
        <strain evidence="1 2">ITEM 2341</strain>
    </source>
</reference>
<gene>
    <name evidence="1" type="ORF">FPRO05_07290</name>
</gene>